<proteinExistence type="predicted"/>
<dbReference type="OrthoDB" id="6077919at2759"/>
<evidence type="ECO:0008006" key="3">
    <source>
        <dbReference type="Google" id="ProtNLM"/>
    </source>
</evidence>
<reference evidence="2" key="2">
    <citation type="submission" date="2015-01" db="EMBL/GenBank/DDBJ databases">
        <title>Evolutionary Origins and Diversification of the Mycorrhizal Mutualists.</title>
        <authorList>
            <consortium name="DOE Joint Genome Institute"/>
            <consortium name="Mycorrhizal Genomics Consortium"/>
            <person name="Kohler A."/>
            <person name="Kuo A."/>
            <person name="Nagy L.G."/>
            <person name="Floudas D."/>
            <person name="Copeland A."/>
            <person name="Barry K.W."/>
            <person name="Cichocki N."/>
            <person name="Veneault-Fourrey C."/>
            <person name="LaButti K."/>
            <person name="Lindquist E.A."/>
            <person name="Lipzen A."/>
            <person name="Lundell T."/>
            <person name="Morin E."/>
            <person name="Murat C."/>
            <person name="Riley R."/>
            <person name="Ohm R."/>
            <person name="Sun H."/>
            <person name="Tunlid A."/>
            <person name="Henrissat B."/>
            <person name="Grigoriev I.V."/>
            <person name="Hibbett D.S."/>
            <person name="Martin F."/>
        </authorList>
    </citation>
    <scope>NUCLEOTIDE SEQUENCE [LARGE SCALE GENOMIC DNA]</scope>
    <source>
        <strain evidence="2">F 1598</strain>
    </source>
</reference>
<organism evidence="1 2">
    <name type="scientific">Piloderma croceum (strain F 1598)</name>
    <dbReference type="NCBI Taxonomy" id="765440"/>
    <lineage>
        <taxon>Eukaryota</taxon>
        <taxon>Fungi</taxon>
        <taxon>Dikarya</taxon>
        <taxon>Basidiomycota</taxon>
        <taxon>Agaricomycotina</taxon>
        <taxon>Agaricomycetes</taxon>
        <taxon>Agaricomycetidae</taxon>
        <taxon>Atheliales</taxon>
        <taxon>Atheliaceae</taxon>
        <taxon>Piloderma</taxon>
    </lineage>
</organism>
<accession>A0A0C3BI88</accession>
<gene>
    <name evidence="1" type="ORF">PILCRDRAFT_331612</name>
</gene>
<reference evidence="1 2" key="1">
    <citation type="submission" date="2014-04" db="EMBL/GenBank/DDBJ databases">
        <authorList>
            <consortium name="DOE Joint Genome Institute"/>
            <person name="Kuo A."/>
            <person name="Tarkka M."/>
            <person name="Buscot F."/>
            <person name="Kohler A."/>
            <person name="Nagy L.G."/>
            <person name="Floudas D."/>
            <person name="Copeland A."/>
            <person name="Barry K.W."/>
            <person name="Cichocki N."/>
            <person name="Veneault-Fourrey C."/>
            <person name="LaButti K."/>
            <person name="Lindquist E.A."/>
            <person name="Lipzen A."/>
            <person name="Lundell T."/>
            <person name="Morin E."/>
            <person name="Murat C."/>
            <person name="Sun H."/>
            <person name="Tunlid A."/>
            <person name="Henrissat B."/>
            <person name="Grigoriev I.V."/>
            <person name="Hibbett D.S."/>
            <person name="Martin F."/>
            <person name="Nordberg H.P."/>
            <person name="Cantor M.N."/>
            <person name="Hua S.X."/>
        </authorList>
    </citation>
    <scope>NUCLEOTIDE SEQUENCE [LARGE SCALE GENOMIC DNA]</scope>
    <source>
        <strain evidence="1 2">F 1598</strain>
    </source>
</reference>
<evidence type="ECO:0000313" key="2">
    <source>
        <dbReference type="Proteomes" id="UP000054166"/>
    </source>
</evidence>
<dbReference type="EMBL" id="KN832983">
    <property type="protein sequence ID" value="KIM86023.1"/>
    <property type="molecule type" value="Genomic_DNA"/>
</dbReference>
<evidence type="ECO:0000313" key="1">
    <source>
        <dbReference type="EMBL" id="KIM86023.1"/>
    </source>
</evidence>
<dbReference type="InParanoid" id="A0A0C3BI88"/>
<dbReference type="Proteomes" id="UP000054166">
    <property type="component" value="Unassembled WGS sequence"/>
</dbReference>
<protein>
    <recommendedName>
        <fullName evidence="3">C2H2-type domain-containing protein</fullName>
    </recommendedName>
</protein>
<name>A0A0C3BI88_PILCF</name>
<sequence length="108" mass="11852">MTEVNARMNQIYGPAISPTDTSTALNKVHEARDLSCPLCSKPFKFPSEIALHMIKSGKCHVTHVDSRYPITKSRCHPFARVIPTVSISYRMPSPTGTVSGTITSYTAI</sequence>
<dbReference type="AlphaFoldDB" id="A0A0C3BI88"/>
<keyword evidence="2" id="KW-1185">Reference proteome</keyword>
<dbReference type="HOGENOM" id="CLU_2197920_0_0_1"/>